<comment type="similarity">
    <text evidence="3">Belongs to the peptidase M50B family.</text>
</comment>
<comment type="cofactor">
    <cofactor evidence="1">
        <name>Zn(2+)</name>
        <dbReference type="ChEBI" id="CHEBI:29105"/>
    </cofactor>
</comment>
<dbReference type="GO" id="GO:0006508">
    <property type="term" value="P:proteolysis"/>
    <property type="evidence" value="ECO:0007669"/>
    <property type="project" value="UniProtKB-KW"/>
</dbReference>
<evidence type="ECO:0000256" key="9">
    <source>
        <dbReference type="ARBA" id="ARBA00023049"/>
    </source>
</evidence>
<keyword evidence="6" id="KW-0378">Hydrolase</keyword>
<gene>
    <name evidence="13" type="ORF">GX533_00585</name>
</gene>
<feature type="transmembrane region" description="Helical" evidence="11">
    <location>
        <begin position="100"/>
        <end position="122"/>
    </location>
</feature>
<dbReference type="AlphaFoldDB" id="A0A832QD39"/>
<proteinExistence type="inferred from homology"/>
<keyword evidence="10 11" id="KW-0472">Membrane</keyword>
<keyword evidence="5 11" id="KW-0812">Transmembrane</keyword>
<keyword evidence="8 11" id="KW-1133">Transmembrane helix</keyword>
<evidence type="ECO:0000259" key="12">
    <source>
        <dbReference type="Pfam" id="PF02163"/>
    </source>
</evidence>
<dbReference type="CDD" id="cd06163">
    <property type="entry name" value="S2P-M50_PDZ_RseP-like"/>
    <property type="match status" value="1"/>
</dbReference>
<name>A0A832QD39_9BACT</name>
<evidence type="ECO:0000313" key="13">
    <source>
        <dbReference type="EMBL" id="HHX99171.1"/>
    </source>
</evidence>
<evidence type="ECO:0000256" key="10">
    <source>
        <dbReference type="ARBA" id="ARBA00023136"/>
    </source>
</evidence>
<dbReference type="InterPro" id="IPR008915">
    <property type="entry name" value="Peptidase_M50"/>
</dbReference>
<evidence type="ECO:0000256" key="8">
    <source>
        <dbReference type="ARBA" id="ARBA00022989"/>
    </source>
</evidence>
<evidence type="ECO:0000256" key="3">
    <source>
        <dbReference type="ARBA" id="ARBA00007931"/>
    </source>
</evidence>
<keyword evidence="7" id="KW-0862">Zinc</keyword>
<organism evidence="13 14">
    <name type="scientific">Candidatus Dojkabacteria bacterium</name>
    <dbReference type="NCBI Taxonomy" id="2099670"/>
    <lineage>
        <taxon>Bacteria</taxon>
        <taxon>Candidatus Dojkabacteria</taxon>
    </lineage>
</organism>
<dbReference type="Proteomes" id="UP000576550">
    <property type="component" value="Unassembled WGS sequence"/>
</dbReference>
<dbReference type="PANTHER" id="PTHR42837">
    <property type="entry name" value="REGULATOR OF SIGMA-E PROTEASE RSEP"/>
    <property type="match status" value="1"/>
</dbReference>
<dbReference type="EMBL" id="DUTP01000001">
    <property type="protein sequence ID" value="HHX99171.1"/>
    <property type="molecule type" value="Genomic_DNA"/>
</dbReference>
<evidence type="ECO:0000256" key="11">
    <source>
        <dbReference type="SAM" id="Phobius"/>
    </source>
</evidence>
<keyword evidence="9" id="KW-0482">Metalloprotease</keyword>
<accession>A0A832QD39</accession>
<comment type="caution">
    <text evidence="13">The sequence shown here is derived from an EMBL/GenBank/DDBJ whole genome shotgun (WGS) entry which is preliminary data.</text>
</comment>
<evidence type="ECO:0000256" key="1">
    <source>
        <dbReference type="ARBA" id="ARBA00001947"/>
    </source>
</evidence>
<keyword evidence="4" id="KW-0645">Protease</keyword>
<dbReference type="GO" id="GO:0004222">
    <property type="term" value="F:metalloendopeptidase activity"/>
    <property type="evidence" value="ECO:0007669"/>
    <property type="project" value="InterPro"/>
</dbReference>
<dbReference type="InterPro" id="IPR036034">
    <property type="entry name" value="PDZ_sf"/>
</dbReference>
<sequence length="381" mass="42542">MPSFIINILLFILVVSILTFVHELGHFLAAKAVGAKVFEFAIGFGPKLISKKIGETEYSIRLLPLGGYVKILGDGDPGEEKIKKGDAKRDLSKKPKWQQIIVMAAGVTMNIFLGIVIFYIVLFSNDWELVLNNEFADFKPIGATVSRIKEGDVEYSELIEDGQARKAGMPESGILRSINGKKVEYSDDVSKMLASKKNEDVILNVCQEDLCTEYTVTTSEEGKIGILLPANYYMSLSYKDNKVFSGFAHVLNNFKLIFSKMRDMFSQARKTGDYSELSNSVSGPVGIYFVIDYFKKFGVVPFLGMVADLSMSLALINILPIPALDGGRIMILLIEWIVGKELDEKVESRIINISFIFLIILILFIIIKDIINIDIIKNIFS</sequence>
<evidence type="ECO:0000313" key="14">
    <source>
        <dbReference type="Proteomes" id="UP000576550"/>
    </source>
</evidence>
<evidence type="ECO:0000256" key="4">
    <source>
        <dbReference type="ARBA" id="ARBA00022670"/>
    </source>
</evidence>
<evidence type="ECO:0000256" key="6">
    <source>
        <dbReference type="ARBA" id="ARBA00022801"/>
    </source>
</evidence>
<dbReference type="GO" id="GO:0016020">
    <property type="term" value="C:membrane"/>
    <property type="evidence" value="ECO:0007669"/>
    <property type="project" value="UniProtKB-SubCell"/>
</dbReference>
<dbReference type="SUPFAM" id="SSF50156">
    <property type="entry name" value="PDZ domain-like"/>
    <property type="match status" value="1"/>
</dbReference>
<dbReference type="PANTHER" id="PTHR42837:SF2">
    <property type="entry name" value="MEMBRANE METALLOPROTEASE ARASP2, CHLOROPLASTIC-RELATED"/>
    <property type="match status" value="1"/>
</dbReference>
<dbReference type="Pfam" id="PF02163">
    <property type="entry name" value="Peptidase_M50"/>
    <property type="match status" value="1"/>
</dbReference>
<evidence type="ECO:0000256" key="7">
    <source>
        <dbReference type="ARBA" id="ARBA00022833"/>
    </source>
</evidence>
<feature type="transmembrane region" description="Helical" evidence="11">
    <location>
        <begin position="6"/>
        <end position="29"/>
    </location>
</feature>
<reference evidence="13 14" key="1">
    <citation type="journal article" date="2020" name="Biotechnol. Biofuels">
        <title>New insights from the biogas microbiome by comprehensive genome-resolved metagenomics of nearly 1600 species originating from multiple anaerobic digesters.</title>
        <authorList>
            <person name="Campanaro S."/>
            <person name="Treu L."/>
            <person name="Rodriguez-R L.M."/>
            <person name="Kovalovszki A."/>
            <person name="Ziels R.M."/>
            <person name="Maus I."/>
            <person name="Zhu X."/>
            <person name="Kougias P.G."/>
            <person name="Basile A."/>
            <person name="Luo G."/>
            <person name="Schluter A."/>
            <person name="Konstantinidis K.T."/>
            <person name="Angelidaki I."/>
        </authorList>
    </citation>
    <scope>NUCLEOTIDE SEQUENCE [LARGE SCALE GENOMIC DNA]</scope>
    <source>
        <strain evidence="13">AS05jafATM_89</strain>
    </source>
</reference>
<feature type="domain" description="Peptidase M50" evidence="12">
    <location>
        <begin position="11"/>
        <end position="361"/>
    </location>
</feature>
<comment type="subcellular location">
    <subcellularLocation>
        <location evidence="2">Membrane</location>
        <topology evidence="2">Multi-pass membrane protein</topology>
    </subcellularLocation>
</comment>
<evidence type="ECO:0000256" key="5">
    <source>
        <dbReference type="ARBA" id="ARBA00022692"/>
    </source>
</evidence>
<evidence type="ECO:0000256" key="2">
    <source>
        <dbReference type="ARBA" id="ARBA00004141"/>
    </source>
</evidence>
<protein>
    <recommendedName>
        <fullName evidence="12">Peptidase M50 domain-containing protein</fullName>
    </recommendedName>
</protein>
<feature type="transmembrane region" description="Helical" evidence="11">
    <location>
        <begin position="350"/>
        <end position="367"/>
    </location>
</feature>
<dbReference type="InterPro" id="IPR004387">
    <property type="entry name" value="Pept_M50_Zn"/>
</dbReference>